<organism evidence="3">
    <name type="scientific">marine metagenome</name>
    <dbReference type="NCBI Taxonomy" id="408172"/>
    <lineage>
        <taxon>unclassified sequences</taxon>
        <taxon>metagenomes</taxon>
        <taxon>ecological metagenomes</taxon>
    </lineage>
</organism>
<keyword evidence="1" id="KW-1133">Transmembrane helix</keyword>
<dbReference type="PANTHER" id="PTHR30576">
    <property type="entry name" value="COLANIC BIOSYNTHESIS UDP-GLUCOSE LIPID CARRIER TRANSFERASE"/>
    <property type="match status" value="1"/>
</dbReference>
<dbReference type="GO" id="GO:0016780">
    <property type="term" value="F:phosphotransferase activity, for other substituted phosphate groups"/>
    <property type="evidence" value="ECO:0007669"/>
    <property type="project" value="TreeGrafter"/>
</dbReference>
<feature type="transmembrane region" description="Helical" evidence="1">
    <location>
        <begin position="7"/>
        <end position="28"/>
    </location>
</feature>
<dbReference type="Pfam" id="PF02397">
    <property type="entry name" value="Bac_transf"/>
    <property type="match status" value="1"/>
</dbReference>
<dbReference type="InterPro" id="IPR003362">
    <property type="entry name" value="Bact_transf"/>
</dbReference>
<protein>
    <recommendedName>
        <fullName evidence="2">Bacterial sugar transferase domain-containing protein</fullName>
    </recommendedName>
</protein>
<dbReference type="AlphaFoldDB" id="A0A382AHI7"/>
<evidence type="ECO:0000259" key="2">
    <source>
        <dbReference type="Pfam" id="PF02397"/>
    </source>
</evidence>
<reference evidence="3" key="1">
    <citation type="submission" date="2018-05" db="EMBL/GenBank/DDBJ databases">
        <authorList>
            <person name="Lanie J.A."/>
            <person name="Ng W.-L."/>
            <person name="Kazmierczak K.M."/>
            <person name="Andrzejewski T.M."/>
            <person name="Davidsen T.M."/>
            <person name="Wayne K.J."/>
            <person name="Tettelin H."/>
            <person name="Glass J.I."/>
            <person name="Rusch D."/>
            <person name="Podicherti R."/>
            <person name="Tsui H.-C.T."/>
            <person name="Winkler M.E."/>
        </authorList>
    </citation>
    <scope>NUCLEOTIDE SEQUENCE</scope>
</reference>
<evidence type="ECO:0000313" key="3">
    <source>
        <dbReference type="EMBL" id="SVB00592.1"/>
    </source>
</evidence>
<keyword evidence="1" id="KW-0812">Transmembrane</keyword>
<dbReference type="PANTHER" id="PTHR30576:SF0">
    <property type="entry name" value="UNDECAPRENYL-PHOSPHATE N-ACETYLGALACTOSAMINYL 1-PHOSPHATE TRANSFERASE-RELATED"/>
    <property type="match status" value="1"/>
</dbReference>
<evidence type="ECO:0000256" key="1">
    <source>
        <dbReference type="SAM" id="Phobius"/>
    </source>
</evidence>
<name>A0A382AHI7_9ZZZZ</name>
<accession>A0A382AHI7</accession>
<keyword evidence="1" id="KW-0472">Membrane</keyword>
<sequence length="197" mass="22671">MKRGVDVVLSILSIPVLTPIWIVLAVLIKLESRGPILFRQIRIGQGGRPFVLYKLRSMYHGAEDDTGPVWATFPDPRATGVGRLMRHIGLDETMQVVNVLKGEMSLVGPRPERPYFVERLRQQMENYDSRLVARPGITGWAQIHADHKHDVSLPDVETKLGFDIEYIGRWSLWLDMRILAWTMMGVIQIRRIPKRHQ</sequence>
<proteinExistence type="predicted"/>
<gene>
    <name evidence="3" type="ORF">METZ01_LOCUS153446</name>
</gene>
<dbReference type="EMBL" id="UINC01025290">
    <property type="protein sequence ID" value="SVB00592.1"/>
    <property type="molecule type" value="Genomic_DNA"/>
</dbReference>
<feature type="domain" description="Bacterial sugar transferase" evidence="2">
    <location>
        <begin position="2"/>
        <end position="187"/>
    </location>
</feature>